<name>A0ABQ6NFR5_9BACL</name>
<keyword evidence="2" id="KW-1185">Reference proteome</keyword>
<proteinExistence type="predicted"/>
<organism evidence="1 2">
    <name type="scientific">Paenibacillus glycanilyticus</name>
    <dbReference type="NCBI Taxonomy" id="126569"/>
    <lineage>
        <taxon>Bacteria</taxon>
        <taxon>Bacillati</taxon>
        <taxon>Bacillota</taxon>
        <taxon>Bacilli</taxon>
        <taxon>Bacillales</taxon>
        <taxon>Paenibacillaceae</taxon>
        <taxon>Paenibacillus</taxon>
    </lineage>
</organism>
<dbReference type="RefSeq" id="WP_201004239.1">
    <property type="nucleotide sequence ID" value="NZ_BTCL01000003.1"/>
</dbReference>
<protein>
    <submittedName>
        <fullName evidence="1">Uncharacterized protein</fullName>
    </submittedName>
</protein>
<sequence>MDRQVKIAILRRYESYCYQICHYLIQQEPYASQAAKEALLSIAVDACFFTDSDETRKDKIRRTSIRMSLLWQGNGLKNKSLPLT</sequence>
<accession>A0ABQ6NFR5</accession>
<dbReference type="EMBL" id="BTCL01000003">
    <property type="protein sequence ID" value="GMK43955.1"/>
    <property type="molecule type" value="Genomic_DNA"/>
</dbReference>
<evidence type="ECO:0000313" key="1">
    <source>
        <dbReference type="EMBL" id="GMK43955.1"/>
    </source>
</evidence>
<dbReference type="Proteomes" id="UP001285921">
    <property type="component" value="Unassembled WGS sequence"/>
</dbReference>
<reference evidence="1 2" key="1">
    <citation type="submission" date="2023-05" db="EMBL/GenBank/DDBJ databases">
        <title>Draft genome of Paenibacillus sp. CCS26.</title>
        <authorList>
            <person name="Akita H."/>
            <person name="Shinto Y."/>
            <person name="Kimura Z."/>
        </authorList>
    </citation>
    <scope>NUCLEOTIDE SEQUENCE [LARGE SCALE GENOMIC DNA]</scope>
    <source>
        <strain evidence="1 2">CCS26</strain>
    </source>
</reference>
<evidence type="ECO:0000313" key="2">
    <source>
        <dbReference type="Proteomes" id="UP001285921"/>
    </source>
</evidence>
<comment type="caution">
    <text evidence="1">The sequence shown here is derived from an EMBL/GenBank/DDBJ whole genome shotgun (WGS) entry which is preliminary data.</text>
</comment>
<gene>
    <name evidence="1" type="ORF">PghCCS26_10820</name>
</gene>